<sequence length="383" mass="44468">MRIAYISHPCFADCDLPLLTEMSKLADVDFYLMIGKNSRQATLIDTEVKPRGGVFKASEYPALARLSEFMDIRNIYVINLPEGHDRSPENLKGTWRAMKFIKRRKYDIVHTTNPFRYGNFMLYMLRRRMIMTMHDPIPHSSDMNRLNRLHRWVAFRLTDHFLLLNKTMHEEFVRTYGLQRKHVYESSLSIYTHLKKTVPVLPEEKGYVLFVGSINPHKGIEYLCEAMEKAHKEMPHLKLIVAGRGKFWFDVEKYRQQGFVKFINRFVTDEELSGLISNASIVVCPYIDATQSGVIMSAFALDKPVIATNVGALPEMLTHERHGLLVPPCDSDSLSKAILSLMSSPERLAKMAENINEDYSRGDRSWQHIARTYIEIYKKMLRK</sequence>
<dbReference type="GO" id="GO:0009103">
    <property type="term" value="P:lipopolysaccharide biosynthetic process"/>
    <property type="evidence" value="ECO:0007669"/>
    <property type="project" value="TreeGrafter"/>
</dbReference>
<dbReference type="GO" id="GO:0016757">
    <property type="term" value="F:glycosyltransferase activity"/>
    <property type="evidence" value="ECO:0007669"/>
    <property type="project" value="TreeGrafter"/>
</dbReference>
<feature type="domain" description="Glycosyltransferase subfamily 4-like N-terminal" evidence="2">
    <location>
        <begin position="80"/>
        <end position="183"/>
    </location>
</feature>
<protein>
    <submittedName>
        <fullName evidence="3">Glycosyltransferase family 1 protein</fullName>
    </submittedName>
</protein>
<evidence type="ECO:0000313" key="3">
    <source>
        <dbReference type="EMBL" id="RUL58478.1"/>
    </source>
</evidence>
<dbReference type="RefSeq" id="WP_126677575.1">
    <property type="nucleotide sequence ID" value="NZ_RYYU01000001.1"/>
</dbReference>
<accession>A0A432LJ39</accession>
<dbReference type="Gene3D" id="3.40.50.2000">
    <property type="entry name" value="Glycogen Phosphorylase B"/>
    <property type="match status" value="2"/>
</dbReference>
<organism evidence="3 4">
    <name type="scientific">Prevotella koreensis</name>
    <dbReference type="NCBI Taxonomy" id="2490854"/>
    <lineage>
        <taxon>Bacteria</taxon>
        <taxon>Pseudomonadati</taxon>
        <taxon>Bacteroidota</taxon>
        <taxon>Bacteroidia</taxon>
        <taxon>Bacteroidales</taxon>
        <taxon>Prevotellaceae</taxon>
        <taxon>Prevotella</taxon>
    </lineage>
</organism>
<gene>
    <name evidence="3" type="ORF">EHV08_00970</name>
</gene>
<dbReference type="PANTHER" id="PTHR46401:SF2">
    <property type="entry name" value="GLYCOSYLTRANSFERASE WBBK-RELATED"/>
    <property type="match status" value="1"/>
</dbReference>
<comment type="caution">
    <text evidence="3">The sequence shown here is derived from an EMBL/GenBank/DDBJ whole genome shotgun (WGS) entry which is preliminary data.</text>
</comment>
<dbReference type="Proteomes" id="UP000278983">
    <property type="component" value="Unassembled WGS sequence"/>
</dbReference>
<evidence type="ECO:0000259" key="2">
    <source>
        <dbReference type="Pfam" id="PF13439"/>
    </source>
</evidence>
<dbReference type="PANTHER" id="PTHR46401">
    <property type="entry name" value="GLYCOSYLTRANSFERASE WBBK-RELATED"/>
    <property type="match status" value="1"/>
</dbReference>
<dbReference type="OrthoDB" id="9771846at2"/>
<dbReference type="Pfam" id="PF13439">
    <property type="entry name" value="Glyco_transf_4"/>
    <property type="match status" value="1"/>
</dbReference>
<dbReference type="InterPro" id="IPR028098">
    <property type="entry name" value="Glyco_trans_4-like_N"/>
</dbReference>
<dbReference type="SUPFAM" id="SSF53756">
    <property type="entry name" value="UDP-Glycosyltransferase/glycogen phosphorylase"/>
    <property type="match status" value="1"/>
</dbReference>
<reference evidence="3 4" key="1">
    <citation type="submission" date="2018-12" db="EMBL/GenBank/DDBJ databases">
        <title>Genome sequencing of Prevotella sp. KCOM 3155 (= JS262).</title>
        <authorList>
            <person name="Kook J.-K."/>
            <person name="Park S.-N."/>
            <person name="Lim Y.K."/>
        </authorList>
    </citation>
    <scope>NUCLEOTIDE SEQUENCE [LARGE SCALE GENOMIC DNA]</scope>
    <source>
        <strain evidence="3 4">KCOM 3155</strain>
    </source>
</reference>
<dbReference type="AlphaFoldDB" id="A0A432LJ39"/>
<dbReference type="EMBL" id="RYYU01000001">
    <property type="protein sequence ID" value="RUL58478.1"/>
    <property type="molecule type" value="Genomic_DNA"/>
</dbReference>
<dbReference type="Pfam" id="PF13692">
    <property type="entry name" value="Glyco_trans_1_4"/>
    <property type="match status" value="1"/>
</dbReference>
<keyword evidence="1 3" id="KW-0808">Transferase</keyword>
<name>A0A432LJ39_9BACT</name>
<proteinExistence type="predicted"/>
<dbReference type="CDD" id="cd03801">
    <property type="entry name" value="GT4_PimA-like"/>
    <property type="match status" value="1"/>
</dbReference>
<evidence type="ECO:0000313" key="4">
    <source>
        <dbReference type="Proteomes" id="UP000278983"/>
    </source>
</evidence>
<keyword evidence="4" id="KW-1185">Reference proteome</keyword>
<evidence type="ECO:0000256" key="1">
    <source>
        <dbReference type="ARBA" id="ARBA00022679"/>
    </source>
</evidence>